<feature type="chain" id="PRO_5022195823" evidence="2">
    <location>
        <begin position="29"/>
        <end position="334"/>
    </location>
</feature>
<keyword evidence="2" id="KW-0732">Signal</keyword>
<dbReference type="Proteomes" id="UP000318065">
    <property type="component" value="Chromosome"/>
</dbReference>
<dbReference type="PIRSF" id="PIRSF017082">
    <property type="entry name" value="YflP"/>
    <property type="match status" value="1"/>
</dbReference>
<dbReference type="Gene3D" id="3.40.190.10">
    <property type="entry name" value="Periplasmic binding protein-like II"/>
    <property type="match status" value="1"/>
</dbReference>
<name>A0A510HII2_9ACTN</name>
<dbReference type="InterPro" id="IPR042100">
    <property type="entry name" value="Bug_dom1"/>
</dbReference>
<dbReference type="Gene3D" id="3.40.190.150">
    <property type="entry name" value="Bordetella uptake gene, domain 1"/>
    <property type="match status" value="1"/>
</dbReference>
<proteinExistence type="inferred from homology"/>
<dbReference type="InterPro" id="IPR005064">
    <property type="entry name" value="BUG"/>
</dbReference>
<dbReference type="PANTHER" id="PTHR42928:SF5">
    <property type="entry name" value="BLR1237 PROTEIN"/>
    <property type="match status" value="1"/>
</dbReference>
<dbReference type="Pfam" id="PF03401">
    <property type="entry name" value="TctC"/>
    <property type="match status" value="1"/>
</dbReference>
<dbReference type="EMBL" id="AP019791">
    <property type="protein sequence ID" value="BBL79791.1"/>
    <property type="molecule type" value="Genomic_DNA"/>
</dbReference>
<evidence type="ECO:0000313" key="3">
    <source>
        <dbReference type="EMBL" id="BBL79791.1"/>
    </source>
</evidence>
<dbReference type="SUPFAM" id="SSF53850">
    <property type="entry name" value="Periplasmic binding protein-like II"/>
    <property type="match status" value="1"/>
</dbReference>
<gene>
    <name evidence="3" type="ORF">RxyAA322_16450</name>
</gene>
<dbReference type="PANTHER" id="PTHR42928">
    <property type="entry name" value="TRICARBOXYLATE-BINDING PROTEIN"/>
    <property type="match status" value="1"/>
</dbReference>
<sequence length="334" mass="35440">MLNGEARNGGVLRLCALCCAMVLGAVLAACGGGGGAEEEFPSKQIEIIVPWDPGGGTDQTARQLASVAEETCGTNIIVSNQTGSTGAVGFQAAANAEPDGHTIGLATVEISMINHLGVAEVTPEDVRGVMQYNFDPAAISVGADTDYRSIDDLISAAESGQNIRVGTSGTGSIWHVAFAGMAQKAGVAENMTNVPFDGAAPAIQAVLGGQIEATSASGAEVRPQVESGDLRPLAVMADERLDILPDTPTLKEEGIDWTTGAWRGLVVPNDTPDDRVETLNRCFKEAYDSEQFRQFMEQNGFGMQYKPADEFEAFMDEEYERFGRIIESLDIRQQ</sequence>
<evidence type="ECO:0000313" key="4">
    <source>
        <dbReference type="Proteomes" id="UP000318065"/>
    </source>
</evidence>
<comment type="similarity">
    <text evidence="1">Belongs to the UPF0065 (bug) family.</text>
</comment>
<protein>
    <submittedName>
        <fullName evidence="3">ABC transporter substrate-binding protein</fullName>
    </submittedName>
</protein>
<dbReference type="PROSITE" id="PS51257">
    <property type="entry name" value="PROKAR_LIPOPROTEIN"/>
    <property type="match status" value="1"/>
</dbReference>
<feature type="signal peptide" evidence="2">
    <location>
        <begin position="1"/>
        <end position="28"/>
    </location>
</feature>
<organism evidence="3 4">
    <name type="scientific">Rubrobacter xylanophilus</name>
    <dbReference type="NCBI Taxonomy" id="49319"/>
    <lineage>
        <taxon>Bacteria</taxon>
        <taxon>Bacillati</taxon>
        <taxon>Actinomycetota</taxon>
        <taxon>Rubrobacteria</taxon>
        <taxon>Rubrobacterales</taxon>
        <taxon>Rubrobacteraceae</taxon>
        <taxon>Rubrobacter</taxon>
    </lineage>
</organism>
<keyword evidence="4" id="KW-1185">Reference proteome</keyword>
<evidence type="ECO:0000256" key="1">
    <source>
        <dbReference type="ARBA" id="ARBA00006987"/>
    </source>
</evidence>
<dbReference type="CDD" id="cd07012">
    <property type="entry name" value="PBP2_Bug_TTT"/>
    <property type="match status" value="1"/>
</dbReference>
<reference evidence="3" key="1">
    <citation type="journal article" date="2019" name="Microbiol. Resour. Announc.">
        <title>Complete Genome Sequence of Rubrobacter xylanophilus Strain AA3-22, Isolated from Arima Onsen in Japan.</title>
        <authorList>
            <person name="Tomariguchi N."/>
            <person name="Miyazaki K."/>
        </authorList>
    </citation>
    <scope>NUCLEOTIDE SEQUENCE [LARGE SCALE GENOMIC DNA]</scope>
    <source>
        <strain evidence="3">AA3-22</strain>
    </source>
</reference>
<accession>A0A510HII2</accession>
<evidence type="ECO:0000256" key="2">
    <source>
        <dbReference type="SAM" id="SignalP"/>
    </source>
</evidence>
<dbReference type="AlphaFoldDB" id="A0A510HII2"/>